<proteinExistence type="predicted"/>
<name>A0ABQ5DCU3_9ASTR</name>
<dbReference type="Proteomes" id="UP001151760">
    <property type="component" value="Unassembled WGS sequence"/>
</dbReference>
<reference evidence="1" key="1">
    <citation type="journal article" date="2022" name="Int. J. Mol. Sci.">
        <title>Draft Genome of Tanacetum Coccineum: Genomic Comparison of Closely Related Tanacetum-Family Plants.</title>
        <authorList>
            <person name="Yamashiro T."/>
            <person name="Shiraishi A."/>
            <person name="Nakayama K."/>
            <person name="Satake H."/>
        </authorList>
    </citation>
    <scope>NUCLEOTIDE SEQUENCE</scope>
</reference>
<evidence type="ECO:0000313" key="1">
    <source>
        <dbReference type="EMBL" id="GJT36152.1"/>
    </source>
</evidence>
<protein>
    <submittedName>
        <fullName evidence="1">Uncharacterized protein</fullName>
    </submittedName>
</protein>
<reference evidence="1" key="2">
    <citation type="submission" date="2022-01" db="EMBL/GenBank/DDBJ databases">
        <authorList>
            <person name="Yamashiro T."/>
            <person name="Shiraishi A."/>
            <person name="Satake H."/>
            <person name="Nakayama K."/>
        </authorList>
    </citation>
    <scope>NUCLEOTIDE SEQUENCE</scope>
</reference>
<comment type="caution">
    <text evidence="1">The sequence shown here is derived from an EMBL/GenBank/DDBJ whole genome shotgun (WGS) entry which is preliminary data.</text>
</comment>
<accession>A0ABQ5DCU3</accession>
<keyword evidence="2" id="KW-1185">Reference proteome</keyword>
<gene>
    <name evidence="1" type="ORF">Tco_0926571</name>
</gene>
<dbReference type="EMBL" id="BQNB010015112">
    <property type="protein sequence ID" value="GJT36152.1"/>
    <property type="molecule type" value="Genomic_DNA"/>
</dbReference>
<evidence type="ECO:0000313" key="2">
    <source>
        <dbReference type="Proteomes" id="UP001151760"/>
    </source>
</evidence>
<organism evidence="1 2">
    <name type="scientific">Tanacetum coccineum</name>
    <dbReference type="NCBI Taxonomy" id="301880"/>
    <lineage>
        <taxon>Eukaryota</taxon>
        <taxon>Viridiplantae</taxon>
        <taxon>Streptophyta</taxon>
        <taxon>Embryophyta</taxon>
        <taxon>Tracheophyta</taxon>
        <taxon>Spermatophyta</taxon>
        <taxon>Magnoliopsida</taxon>
        <taxon>eudicotyledons</taxon>
        <taxon>Gunneridae</taxon>
        <taxon>Pentapetalae</taxon>
        <taxon>asterids</taxon>
        <taxon>campanulids</taxon>
        <taxon>Asterales</taxon>
        <taxon>Asteraceae</taxon>
        <taxon>Asteroideae</taxon>
        <taxon>Anthemideae</taxon>
        <taxon>Anthemidinae</taxon>
        <taxon>Tanacetum</taxon>
    </lineage>
</organism>
<sequence length="143" mass="16488">MSSLDRSRRHRFMPVMPSPRPENNISSWIWCRSILALVDLMASIEGYYEENIDHREQTDKIIRATMYSLDKTATDRVNLLKTFNGVTKTLKAIQDAVIHDPDMNKKIPETIESFTKISSDLTELLSFVKGFDYSDLQSTVKDL</sequence>